<proteinExistence type="predicted"/>
<reference evidence="3 4" key="1">
    <citation type="submission" date="2019-03" db="EMBL/GenBank/DDBJ databases">
        <title>Metabolic potential of uncultured bacteria and archaea associated with petroleum seepage in deep-sea sediments.</title>
        <authorList>
            <person name="Dong X."/>
            <person name="Hubert C."/>
        </authorList>
    </citation>
    <scope>NUCLEOTIDE SEQUENCE [LARGE SCALE GENOMIC DNA]</scope>
    <source>
        <strain evidence="3">E44_bin18</strain>
    </source>
</reference>
<name>A0A523UZI7_UNCT6</name>
<dbReference type="Gene3D" id="2.130.10.10">
    <property type="entry name" value="YVTN repeat-like/Quinoprotein amine dehydrogenase"/>
    <property type="match status" value="1"/>
</dbReference>
<evidence type="ECO:0000256" key="1">
    <source>
        <dbReference type="SAM" id="Phobius"/>
    </source>
</evidence>
<comment type="caution">
    <text evidence="3">The sequence shown here is derived from an EMBL/GenBank/DDBJ whole genome shotgun (WGS) entry which is preliminary data.</text>
</comment>
<keyword evidence="1" id="KW-0472">Membrane</keyword>
<dbReference type="InterPro" id="IPR011047">
    <property type="entry name" value="Quinoprotein_ADH-like_sf"/>
</dbReference>
<dbReference type="SUPFAM" id="SSF50998">
    <property type="entry name" value="Quinoprotein alcohol dehydrogenase-like"/>
    <property type="match status" value="1"/>
</dbReference>
<feature type="transmembrane region" description="Helical" evidence="1">
    <location>
        <begin position="12"/>
        <end position="31"/>
    </location>
</feature>
<gene>
    <name evidence="3" type="ORF">E3J62_00125</name>
</gene>
<dbReference type="AlphaFoldDB" id="A0A523UZI7"/>
<keyword evidence="1" id="KW-0812">Transmembrane</keyword>
<dbReference type="EMBL" id="SOJN01000005">
    <property type="protein sequence ID" value="TET47849.1"/>
    <property type="molecule type" value="Genomic_DNA"/>
</dbReference>
<dbReference type="Pfam" id="PF13360">
    <property type="entry name" value="PQQ_2"/>
    <property type="match status" value="1"/>
</dbReference>
<evidence type="ECO:0000313" key="4">
    <source>
        <dbReference type="Proteomes" id="UP000315525"/>
    </source>
</evidence>
<organism evidence="3 4">
    <name type="scientific">candidate division TA06 bacterium</name>
    <dbReference type="NCBI Taxonomy" id="2250710"/>
    <lineage>
        <taxon>Bacteria</taxon>
        <taxon>Bacteria division TA06</taxon>
    </lineage>
</organism>
<accession>A0A523UZI7</accession>
<protein>
    <recommendedName>
        <fullName evidence="2">Pyrrolo-quinoline quinone repeat domain-containing protein</fullName>
    </recommendedName>
</protein>
<dbReference type="InterPro" id="IPR015943">
    <property type="entry name" value="WD40/YVTN_repeat-like_dom_sf"/>
</dbReference>
<sequence>MGGKQIREAALVRVAGISTILILLLGVGSVAPQKVGGREGHEVTLELVWQREFEEEVIAGVLGQNGIIVITEDSIYRVDTTKGEFESLRPTYEGSKEPRWRRSWVHPAANGKFICLRHGILVDEPSGKSGTPHTQFVQIEVIDDGGERLWDLPLREVDPYGEYIFYGGGWISSEGYVVVTDEDTMLRGKLLFYDATGERISDIVYSTSGLDFGASRKGAFSADGQYFVFCGKEGFKAETDSPSYLLLTDKFGKLLWKDTKKTRSEGYGYRGVRRELAISSRGSYVAATTFRTLELLIFDKAGNLLWRKELPIKYGLSALSFTPDEQTILVSYGRNLEVFVSATGERLWHGEIQGPAASLPVATEGTGQFHVLASGSELVLVDESGKLSEGTKLIGATTESKTRGRIYPALSSYQNRILIVFPNQVYLYRIRKD</sequence>
<feature type="domain" description="Pyrrolo-quinoline quinone repeat" evidence="2">
    <location>
        <begin position="252"/>
        <end position="389"/>
    </location>
</feature>
<evidence type="ECO:0000259" key="2">
    <source>
        <dbReference type="Pfam" id="PF13360"/>
    </source>
</evidence>
<keyword evidence="1" id="KW-1133">Transmembrane helix</keyword>
<dbReference type="Proteomes" id="UP000315525">
    <property type="component" value="Unassembled WGS sequence"/>
</dbReference>
<dbReference type="InterPro" id="IPR002372">
    <property type="entry name" value="PQQ_rpt_dom"/>
</dbReference>
<evidence type="ECO:0000313" key="3">
    <source>
        <dbReference type="EMBL" id="TET47849.1"/>
    </source>
</evidence>